<comment type="subunit">
    <text evidence="3">Consists of at least two heavy chains and a number of intermediate and light chains.</text>
</comment>
<evidence type="ECO:0000313" key="15">
    <source>
        <dbReference type="Proteomes" id="UP000005408"/>
    </source>
</evidence>
<comment type="similarity">
    <text evidence="2 12">Belongs to the dynein light chain family.</text>
</comment>
<reference evidence="14" key="1">
    <citation type="submission" date="2022-08" db="UniProtKB">
        <authorList>
            <consortium name="EnsemblMetazoa"/>
        </authorList>
    </citation>
    <scope>IDENTIFICATION</scope>
    <source>
        <strain evidence="14">05x7-T-G4-1.051#20</strain>
    </source>
</reference>
<dbReference type="FunFam" id="3.30.740.10:FF:000002">
    <property type="entry name" value="Dynein light chain"/>
    <property type="match status" value="1"/>
</dbReference>
<keyword evidence="4 12" id="KW-0963">Cytoplasm</keyword>
<evidence type="ECO:0000256" key="11">
    <source>
        <dbReference type="ARBA" id="ARBA00057688"/>
    </source>
</evidence>
<evidence type="ECO:0000256" key="4">
    <source>
        <dbReference type="ARBA" id="ARBA00022490"/>
    </source>
</evidence>
<dbReference type="EnsemblMetazoa" id="G496.1">
    <property type="protein sequence ID" value="G496.1:cds"/>
    <property type="gene ID" value="G496"/>
</dbReference>
<evidence type="ECO:0000256" key="2">
    <source>
        <dbReference type="ARBA" id="ARBA00010156"/>
    </source>
</evidence>
<dbReference type="AlphaFoldDB" id="A0A8W8N795"/>
<evidence type="ECO:0000256" key="3">
    <source>
        <dbReference type="ARBA" id="ARBA00011655"/>
    </source>
</evidence>
<evidence type="ECO:0000256" key="1">
    <source>
        <dbReference type="ARBA" id="ARBA00004430"/>
    </source>
</evidence>
<dbReference type="InterPro" id="IPR037177">
    <property type="entry name" value="DLC_sf"/>
</dbReference>
<dbReference type="InterPro" id="IPR001372">
    <property type="entry name" value="Dynein_light_chain_typ-1/2"/>
</dbReference>
<name>A0A8W8N795_MAGGI</name>
<dbReference type="PANTHER" id="PTHR11886:SF2">
    <property type="entry name" value="DYNEIN AXONEMAL LIGHT CHAIN 4"/>
    <property type="match status" value="1"/>
</dbReference>
<evidence type="ECO:0000256" key="6">
    <source>
        <dbReference type="ARBA" id="ARBA00023017"/>
    </source>
</evidence>
<dbReference type="GO" id="GO:0030286">
    <property type="term" value="C:dynein complex"/>
    <property type="evidence" value="ECO:0007669"/>
    <property type="project" value="UniProtKB-KW"/>
</dbReference>
<keyword evidence="7" id="KW-0969">Cilium</keyword>
<evidence type="ECO:0000256" key="13">
    <source>
        <dbReference type="SAM" id="MobiDB-lite"/>
    </source>
</evidence>
<organism evidence="14 15">
    <name type="scientific">Magallana gigas</name>
    <name type="common">Pacific oyster</name>
    <name type="synonym">Crassostrea gigas</name>
    <dbReference type="NCBI Taxonomy" id="29159"/>
    <lineage>
        <taxon>Eukaryota</taxon>
        <taxon>Metazoa</taxon>
        <taxon>Spiralia</taxon>
        <taxon>Lophotrochozoa</taxon>
        <taxon>Mollusca</taxon>
        <taxon>Bivalvia</taxon>
        <taxon>Autobranchia</taxon>
        <taxon>Pteriomorphia</taxon>
        <taxon>Ostreida</taxon>
        <taxon>Ostreoidea</taxon>
        <taxon>Ostreidae</taxon>
        <taxon>Magallana</taxon>
    </lineage>
</organism>
<dbReference type="Pfam" id="PF01221">
    <property type="entry name" value="Dynein_light"/>
    <property type="match status" value="1"/>
</dbReference>
<keyword evidence="6 12" id="KW-0243">Dynein</keyword>
<proteinExistence type="inferred from homology"/>
<keyword evidence="8 12" id="KW-0505">Motor protein</keyword>
<evidence type="ECO:0000256" key="12">
    <source>
        <dbReference type="RuleBase" id="RU365010"/>
    </source>
</evidence>
<evidence type="ECO:0000256" key="8">
    <source>
        <dbReference type="ARBA" id="ARBA00023175"/>
    </source>
</evidence>
<feature type="region of interest" description="Disordered" evidence="13">
    <location>
        <begin position="1"/>
        <end position="37"/>
    </location>
</feature>
<dbReference type="SUPFAM" id="SSF54648">
    <property type="entry name" value="DLC"/>
    <property type="match status" value="1"/>
</dbReference>
<comment type="function">
    <text evidence="11">Force generating protein of respiratory cilia. Produces force towards the minus ends of microtubules. Dynein has ATPase activity.</text>
</comment>
<keyword evidence="15" id="KW-1185">Reference proteome</keyword>
<dbReference type="Gene3D" id="3.30.740.10">
    <property type="entry name" value="Protein Inhibitor Of Neuronal Nitric Oxide Synthase"/>
    <property type="match status" value="1"/>
</dbReference>
<evidence type="ECO:0000313" key="14">
    <source>
        <dbReference type="EnsemblMetazoa" id="G496.1:cds"/>
    </source>
</evidence>
<evidence type="ECO:0000256" key="9">
    <source>
        <dbReference type="ARBA" id="ARBA00023212"/>
    </source>
</evidence>
<keyword evidence="5 12" id="KW-0493">Microtubule</keyword>
<feature type="compositionally biased region" description="Basic and acidic residues" evidence="13">
    <location>
        <begin position="1"/>
        <end position="32"/>
    </location>
</feature>
<keyword evidence="9 12" id="KW-0206">Cytoskeleton</keyword>
<accession>A0A8W8N795</accession>
<keyword evidence="10" id="KW-0966">Cell projection</keyword>
<evidence type="ECO:0000256" key="7">
    <source>
        <dbReference type="ARBA" id="ARBA00023069"/>
    </source>
</evidence>
<comment type="subcellular location">
    <subcellularLocation>
        <location evidence="1">Cytoplasm</location>
        <location evidence="1">Cytoskeleton</location>
        <location evidence="1">Cilium axoneme</location>
    </subcellularLocation>
</comment>
<dbReference type="CDD" id="cd21453">
    <property type="entry name" value="DLC-like_DNAL4"/>
    <property type="match status" value="1"/>
</dbReference>
<protein>
    <recommendedName>
        <fullName evidence="12">Dynein light chain</fullName>
    </recommendedName>
</protein>
<sequence length="125" mass="14318">MSVKAPEKYFEKPKSQRKKENARTRGTEKGTRLQESSHISILRHSDMNDEMKTEAMELCVTACEKFSSNNENAARMIKETMDKKFGASWHAVVGEGYGFEITHEVKNLLYMFFGGNMAIIVWKCS</sequence>
<dbReference type="SMART" id="SM01375">
    <property type="entry name" value="Dynein_light"/>
    <property type="match status" value="1"/>
</dbReference>
<dbReference type="Proteomes" id="UP000005408">
    <property type="component" value="Unassembled WGS sequence"/>
</dbReference>
<evidence type="ECO:0000256" key="10">
    <source>
        <dbReference type="ARBA" id="ARBA00023273"/>
    </source>
</evidence>
<dbReference type="GO" id="GO:0005874">
    <property type="term" value="C:microtubule"/>
    <property type="evidence" value="ECO:0007669"/>
    <property type="project" value="UniProtKB-KW"/>
</dbReference>
<evidence type="ECO:0000256" key="5">
    <source>
        <dbReference type="ARBA" id="ARBA00022701"/>
    </source>
</evidence>
<dbReference type="GO" id="GO:0005930">
    <property type="term" value="C:axoneme"/>
    <property type="evidence" value="ECO:0007669"/>
    <property type="project" value="UniProtKB-SubCell"/>
</dbReference>
<dbReference type="PANTHER" id="PTHR11886">
    <property type="entry name" value="DYNEIN LIGHT CHAIN"/>
    <property type="match status" value="1"/>
</dbReference>
<dbReference type="GO" id="GO:0007017">
    <property type="term" value="P:microtubule-based process"/>
    <property type="evidence" value="ECO:0007669"/>
    <property type="project" value="InterPro"/>
</dbReference>